<dbReference type="EMBL" id="WHUW01000001">
    <property type="protein sequence ID" value="KAF8452707.1"/>
    <property type="molecule type" value="Genomic_DNA"/>
</dbReference>
<protein>
    <recommendedName>
        <fullName evidence="2">BTB domain-containing protein</fullName>
    </recommendedName>
</protein>
<dbReference type="SUPFAM" id="SSF54695">
    <property type="entry name" value="POZ domain"/>
    <property type="match status" value="1"/>
</dbReference>
<keyword evidence="1" id="KW-1133">Transmembrane helix</keyword>
<dbReference type="PROSITE" id="PS50097">
    <property type="entry name" value="BTB"/>
    <property type="match status" value="1"/>
</dbReference>
<comment type="caution">
    <text evidence="3">The sequence shown here is derived from an EMBL/GenBank/DDBJ whole genome shotgun (WGS) entry which is preliminary data.</text>
</comment>
<dbReference type="Proteomes" id="UP001194468">
    <property type="component" value="Unassembled WGS sequence"/>
</dbReference>
<reference evidence="3" key="1">
    <citation type="submission" date="2019-10" db="EMBL/GenBank/DDBJ databases">
        <authorList>
            <consortium name="DOE Joint Genome Institute"/>
            <person name="Kuo A."/>
            <person name="Miyauchi S."/>
            <person name="Kiss E."/>
            <person name="Drula E."/>
            <person name="Kohler A."/>
            <person name="Sanchez-Garcia M."/>
            <person name="Andreopoulos B."/>
            <person name="Barry K.W."/>
            <person name="Bonito G."/>
            <person name="Buee M."/>
            <person name="Carver A."/>
            <person name="Chen C."/>
            <person name="Cichocki N."/>
            <person name="Clum A."/>
            <person name="Culley D."/>
            <person name="Crous P.W."/>
            <person name="Fauchery L."/>
            <person name="Girlanda M."/>
            <person name="Hayes R."/>
            <person name="Keri Z."/>
            <person name="LaButti K."/>
            <person name="Lipzen A."/>
            <person name="Lombard V."/>
            <person name="Magnuson J."/>
            <person name="Maillard F."/>
            <person name="Morin E."/>
            <person name="Murat C."/>
            <person name="Nolan M."/>
            <person name="Ohm R."/>
            <person name="Pangilinan J."/>
            <person name="Pereira M."/>
            <person name="Perotto S."/>
            <person name="Peter M."/>
            <person name="Riley R."/>
            <person name="Sitrit Y."/>
            <person name="Stielow B."/>
            <person name="Szollosi G."/>
            <person name="Zifcakova L."/>
            <person name="Stursova M."/>
            <person name="Spatafora J.W."/>
            <person name="Tedersoo L."/>
            <person name="Vaario L.-M."/>
            <person name="Yamada A."/>
            <person name="Yan M."/>
            <person name="Wang P."/>
            <person name="Xu J."/>
            <person name="Bruns T."/>
            <person name="Baldrian P."/>
            <person name="Vilgalys R."/>
            <person name="Henrissat B."/>
            <person name="Grigoriev I.V."/>
            <person name="Hibbett D."/>
            <person name="Nagy L.G."/>
            <person name="Martin F.M."/>
        </authorList>
    </citation>
    <scope>NUCLEOTIDE SEQUENCE</scope>
    <source>
        <strain evidence="3">BED1</strain>
    </source>
</reference>
<evidence type="ECO:0000259" key="2">
    <source>
        <dbReference type="PROSITE" id="PS50097"/>
    </source>
</evidence>
<dbReference type="CDD" id="cd18186">
    <property type="entry name" value="BTB_POZ_ZBTB_KLHL-like"/>
    <property type="match status" value="1"/>
</dbReference>
<gene>
    <name evidence="3" type="ORF">L210DRAFT_2053017</name>
</gene>
<keyword evidence="1" id="KW-0472">Membrane</keyword>
<feature type="transmembrane region" description="Helical" evidence="1">
    <location>
        <begin position="125"/>
        <end position="145"/>
    </location>
</feature>
<dbReference type="InterPro" id="IPR000210">
    <property type="entry name" value="BTB/POZ_dom"/>
</dbReference>
<keyword evidence="4" id="KW-1185">Reference proteome</keyword>
<evidence type="ECO:0000313" key="3">
    <source>
        <dbReference type="EMBL" id="KAF8452707.1"/>
    </source>
</evidence>
<reference evidence="3" key="2">
    <citation type="journal article" date="2020" name="Nat. Commun.">
        <title>Large-scale genome sequencing of mycorrhizal fungi provides insights into the early evolution of symbiotic traits.</title>
        <authorList>
            <person name="Miyauchi S."/>
            <person name="Kiss E."/>
            <person name="Kuo A."/>
            <person name="Drula E."/>
            <person name="Kohler A."/>
            <person name="Sanchez-Garcia M."/>
            <person name="Morin E."/>
            <person name="Andreopoulos B."/>
            <person name="Barry K.W."/>
            <person name="Bonito G."/>
            <person name="Buee M."/>
            <person name="Carver A."/>
            <person name="Chen C."/>
            <person name="Cichocki N."/>
            <person name="Clum A."/>
            <person name="Culley D."/>
            <person name="Crous P.W."/>
            <person name="Fauchery L."/>
            <person name="Girlanda M."/>
            <person name="Hayes R.D."/>
            <person name="Keri Z."/>
            <person name="LaButti K."/>
            <person name="Lipzen A."/>
            <person name="Lombard V."/>
            <person name="Magnuson J."/>
            <person name="Maillard F."/>
            <person name="Murat C."/>
            <person name="Nolan M."/>
            <person name="Ohm R.A."/>
            <person name="Pangilinan J."/>
            <person name="Pereira M.F."/>
            <person name="Perotto S."/>
            <person name="Peter M."/>
            <person name="Pfister S."/>
            <person name="Riley R."/>
            <person name="Sitrit Y."/>
            <person name="Stielow J.B."/>
            <person name="Szollosi G."/>
            <person name="Zifcakova L."/>
            <person name="Stursova M."/>
            <person name="Spatafora J.W."/>
            <person name="Tedersoo L."/>
            <person name="Vaario L.M."/>
            <person name="Yamada A."/>
            <person name="Yan M."/>
            <person name="Wang P."/>
            <person name="Xu J."/>
            <person name="Bruns T."/>
            <person name="Baldrian P."/>
            <person name="Vilgalys R."/>
            <person name="Dunand C."/>
            <person name="Henrissat B."/>
            <person name="Grigoriev I.V."/>
            <person name="Hibbett D."/>
            <person name="Nagy L.G."/>
            <person name="Martin F.M."/>
        </authorList>
    </citation>
    <scope>NUCLEOTIDE SEQUENCE</scope>
    <source>
        <strain evidence="3">BED1</strain>
    </source>
</reference>
<keyword evidence="1" id="KW-0812">Transmembrane</keyword>
<name>A0AAD4GMH0_BOLED</name>
<dbReference type="Gene3D" id="3.30.710.10">
    <property type="entry name" value="Potassium Channel Kv1.1, Chain A"/>
    <property type="match status" value="1"/>
</dbReference>
<evidence type="ECO:0000313" key="4">
    <source>
        <dbReference type="Proteomes" id="UP001194468"/>
    </source>
</evidence>
<sequence>MQDMKTEMGCLDPWLEDGNIVITVQEKHFRVHRSVLCFYSDVFRDMFAVSHPCDNEEEMMDGCPVVRLQDAVADVEIMLKALYDRSYIFLPGTHMPISVLSAFLRMGKKYVIRQLFKEAERMLSFGTSPLVQLSAISAAGNVILFPRLSGADPFNFMVMNLASEVGLLSITVIAGFYCCVACPALSIVDGYEYNGVRYDLSAGNKRLCFLVQRYIAEVERQLFQCLAFPAHNCVYGSSSRSPCCSGLLSNLRSIQCLKCPFTQWMNTWDDGLCVSCRAVLRKKHEGARMRLWKNLPVDLDLGRWESLDAEMT</sequence>
<dbReference type="SMART" id="SM00225">
    <property type="entry name" value="BTB"/>
    <property type="match status" value="1"/>
</dbReference>
<organism evidence="3 4">
    <name type="scientific">Boletus edulis BED1</name>
    <dbReference type="NCBI Taxonomy" id="1328754"/>
    <lineage>
        <taxon>Eukaryota</taxon>
        <taxon>Fungi</taxon>
        <taxon>Dikarya</taxon>
        <taxon>Basidiomycota</taxon>
        <taxon>Agaricomycotina</taxon>
        <taxon>Agaricomycetes</taxon>
        <taxon>Agaricomycetidae</taxon>
        <taxon>Boletales</taxon>
        <taxon>Boletineae</taxon>
        <taxon>Boletaceae</taxon>
        <taxon>Boletoideae</taxon>
        <taxon>Boletus</taxon>
    </lineage>
</organism>
<feature type="domain" description="BTB" evidence="2">
    <location>
        <begin position="18"/>
        <end position="91"/>
    </location>
</feature>
<feature type="transmembrane region" description="Helical" evidence="1">
    <location>
        <begin position="165"/>
        <end position="188"/>
    </location>
</feature>
<dbReference type="Pfam" id="PF00651">
    <property type="entry name" value="BTB"/>
    <property type="match status" value="1"/>
</dbReference>
<proteinExistence type="predicted"/>
<dbReference type="InterPro" id="IPR011333">
    <property type="entry name" value="SKP1/BTB/POZ_sf"/>
</dbReference>
<evidence type="ECO:0000256" key="1">
    <source>
        <dbReference type="SAM" id="Phobius"/>
    </source>
</evidence>
<accession>A0AAD4GMH0</accession>
<dbReference type="AlphaFoldDB" id="A0AAD4GMH0"/>